<keyword evidence="3" id="KW-1185">Reference proteome</keyword>
<organism evidence="2 3">
    <name type="scientific">Trifolium medium</name>
    <dbReference type="NCBI Taxonomy" id="97028"/>
    <lineage>
        <taxon>Eukaryota</taxon>
        <taxon>Viridiplantae</taxon>
        <taxon>Streptophyta</taxon>
        <taxon>Embryophyta</taxon>
        <taxon>Tracheophyta</taxon>
        <taxon>Spermatophyta</taxon>
        <taxon>Magnoliopsida</taxon>
        <taxon>eudicotyledons</taxon>
        <taxon>Gunneridae</taxon>
        <taxon>Pentapetalae</taxon>
        <taxon>rosids</taxon>
        <taxon>fabids</taxon>
        <taxon>Fabales</taxon>
        <taxon>Fabaceae</taxon>
        <taxon>Papilionoideae</taxon>
        <taxon>50 kb inversion clade</taxon>
        <taxon>NPAAA clade</taxon>
        <taxon>Hologalegina</taxon>
        <taxon>IRL clade</taxon>
        <taxon>Trifolieae</taxon>
        <taxon>Trifolium</taxon>
    </lineage>
</organism>
<evidence type="ECO:0000256" key="1">
    <source>
        <dbReference type="SAM" id="MobiDB-lite"/>
    </source>
</evidence>
<evidence type="ECO:0000313" key="3">
    <source>
        <dbReference type="Proteomes" id="UP000265520"/>
    </source>
</evidence>
<proteinExistence type="predicted"/>
<sequence length="34" mass="4148">VEEQNHRNQRARLEQEGKTRKRKRGKLGFIKSLR</sequence>
<accession>A0A392UEU4</accession>
<reference evidence="2 3" key="1">
    <citation type="journal article" date="2018" name="Front. Plant Sci.">
        <title>Red Clover (Trifolium pratense) and Zigzag Clover (T. medium) - A Picture of Genomic Similarities and Differences.</title>
        <authorList>
            <person name="Dluhosova J."/>
            <person name="Istvanek J."/>
            <person name="Nedelnik J."/>
            <person name="Repkova J."/>
        </authorList>
    </citation>
    <scope>NUCLEOTIDE SEQUENCE [LARGE SCALE GENOMIC DNA]</scope>
    <source>
        <strain evidence="3">cv. 10/8</strain>
        <tissue evidence="2">Leaf</tissue>
    </source>
</reference>
<protein>
    <submittedName>
        <fullName evidence="2">Uncharacterized protein</fullName>
    </submittedName>
</protein>
<evidence type="ECO:0000313" key="2">
    <source>
        <dbReference type="EMBL" id="MCI70936.1"/>
    </source>
</evidence>
<name>A0A392UEU4_9FABA</name>
<feature type="region of interest" description="Disordered" evidence="1">
    <location>
        <begin position="1"/>
        <end position="34"/>
    </location>
</feature>
<feature type="non-terminal residue" evidence="2">
    <location>
        <position position="1"/>
    </location>
</feature>
<feature type="compositionally biased region" description="Basic and acidic residues" evidence="1">
    <location>
        <begin position="1"/>
        <end position="18"/>
    </location>
</feature>
<dbReference type="Proteomes" id="UP000265520">
    <property type="component" value="Unassembled WGS sequence"/>
</dbReference>
<dbReference type="EMBL" id="LXQA010786011">
    <property type="protein sequence ID" value="MCI70936.1"/>
    <property type="molecule type" value="Genomic_DNA"/>
</dbReference>
<dbReference type="AlphaFoldDB" id="A0A392UEU4"/>
<comment type="caution">
    <text evidence="2">The sequence shown here is derived from an EMBL/GenBank/DDBJ whole genome shotgun (WGS) entry which is preliminary data.</text>
</comment>